<dbReference type="EMBL" id="JXXZ01000004">
    <property type="protein sequence ID" value="KJZ01229.1"/>
    <property type="molecule type" value="Genomic_DNA"/>
</dbReference>
<evidence type="ECO:0000313" key="3">
    <source>
        <dbReference type="Proteomes" id="UP000033664"/>
    </source>
</evidence>
<feature type="compositionally biased region" description="Basic and acidic residues" evidence="1">
    <location>
        <begin position="20"/>
        <end position="29"/>
    </location>
</feature>
<protein>
    <submittedName>
        <fullName evidence="2">Uncharacterized protein</fullName>
    </submittedName>
</protein>
<dbReference type="RefSeq" id="WP_045978106.1">
    <property type="nucleotide sequence ID" value="NZ_JXXY01000001.1"/>
</dbReference>
<dbReference type="AlphaFoldDB" id="A0A0F4Q1M8"/>
<feature type="region of interest" description="Disordered" evidence="1">
    <location>
        <begin position="1"/>
        <end position="29"/>
    </location>
</feature>
<gene>
    <name evidence="2" type="ORF">TW72_05195</name>
</gene>
<feature type="compositionally biased region" description="Low complexity" evidence="1">
    <location>
        <begin position="8"/>
        <end position="19"/>
    </location>
</feature>
<proteinExistence type="predicted"/>
<dbReference type="Proteomes" id="UP000033664">
    <property type="component" value="Unassembled WGS sequence"/>
</dbReference>
<dbReference type="PATRIC" id="fig|151081.8.peg.78"/>
<accession>A0A0F4Q1M8</accession>
<comment type="caution">
    <text evidence="2">The sequence shown here is derived from an EMBL/GenBank/DDBJ whole genome shotgun (WGS) entry which is preliminary data.</text>
</comment>
<evidence type="ECO:0000313" key="2">
    <source>
        <dbReference type="EMBL" id="KJZ01229.1"/>
    </source>
</evidence>
<sequence length="101" mass="11200">MWNQTDNGETIGTIGSESGEIIKDEEHSKGARLTLEKGGDVAPYSITSGVYGCFFHTTYLSTLEEGLSELDAMKAEISEFFDTETTSDEEHDWIMAFVGRH</sequence>
<evidence type="ECO:0000256" key="1">
    <source>
        <dbReference type="SAM" id="MobiDB-lite"/>
    </source>
</evidence>
<reference evidence="2 3" key="1">
    <citation type="journal article" date="2015" name="BMC Genomics">
        <title>Genome mining reveals unlocked bioactive potential of marine Gram-negative bacteria.</title>
        <authorList>
            <person name="Machado H."/>
            <person name="Sonnenschein E.C."/>
            <person name="Melchiorsen J."/>
            <person name="Gram L."/>
        </authorList>
    </citation>
    <scope>NUCLEOTIDE SEQUENCE [LARGE SCALE GENOMIC DNA]</scope>
    <source>
        <strain evidence="2 3">S3137</strain>
    </source>
</reference>
<dbReference type="OrthoDB" id="5382843at2"/>
<organism evidence="2 3">
    <name type="scientific">Pseudoalteromonas ruthenica</name>
    <dbReference type="NCBI Taxonomy" id="151081"/>
    <lineage>
        <taxon>Bacteria</taxon>
        <taxon>Pseudomonadati</taxon>
        <taxon>Pseudomonadota</taxon>
        <taxon>Gammaproteobacteria</taxon>
        <taxon>Alteromonadales</taxon>
        <taxon>Pseudoalteromonadaceae</taxon>
        <taxon>Pseudoalteromonas</taxon>
    </lineage>
</organism>
<name>A0A0F4Q1M8_9GAMM</name>
<keyword evidence="3" id="KW-1185">Reference proteome</keyword>
<dbReference type="GeneID" id="58227884"/>